<evidence type="ECO:0000313" key="1">
    <source>
        <dbReference type="EMBL" id="PVH64823.1"/>
    </source>
</evidence>
<accession>A0A2T8KRK6</accession>
<dbReference type="Proteomes" id="UP000243499">
    <property type="component" value="Chromosome 2"/>
</dbReference>
<organism evidence="1">
    <name type="scientific">Panicum hallii</name>
    <dbReference type="NCBI Taxonomy" id="206008"/>
    <lineage>
        <taxon>Eukaryota</taxon>
        <taxon>Viridiplantae</taxon>
        <taxon>Streptophyta</taxon>
        <taxon>Embryophyta</taxon>
        <taxon>Tracheophyta</taxon>
        <taxon>Spermatophyta</taxon>
        <taxon>Magnoliopsida</taxon>
        <taxon>Liliopsida</taxon>
        <taxon>Poales</taxon>
        <taxon>Poaceae</taxon>
        <taxon>PACMAD clade</taxon>
        <taxon>Panicoideae</taxon>
        <taxon>Panicodae</taxon>
        <taxon>Paniceae</taxon>
        <taxon>Panicinae</taxon>
        <taxon>Panicum</taxon>
        <taxon>Panicum sect. Panicum</taxon>
    </lineage>
</organism>
<sequence length="178" mass="17167">MQLPKQQHQPDSSNATGNLLNLGCFSDIGNDGGSAGGQDARLVIQDQFNGGGGNAEHGGVMASVGSHGHLSGGFPSLYSSSPSAGLPQNSATALLMKAAQMGSTSSADNGPSALLRAAGFGAASSGQGTSRTAAGEATSSHAAHFHDLIMNSLAGGGGGAFSGAAAGFGAMDDDGMAT</sequence>
<dbReference type="AlphaFoldDB" id="A0A2T8KRK6"/>
<reference evidence="1" key="1">
    <citation type="submission" date="2018-04" db="EMBL/GenBank/DDBJ databases">
        <title>WGS assembly of Panicum hallii.</title>
        <authorList>
            <person name="Lovell J."/>
            <person name="Jenkins J."/>
            <person name="Lowry D."/>
            <person name="Mamidi S."/>
            <person name="Sreedasyam A."/>
            <person name="Weng X."/>
            <person name="Barry K."/>
            <person name="Bonette J."/>
            <person name="Campitelli B."/>
            <person name="Daum C."/>
            <person name="Gordon S."/>
            <person name="Gould B."/>
            <person name="Lipzen A."/>
            <person name="Macqueen A."/>
            <person name="Palacio-Mejia J."/>
            <person name="Plott C."/>
            <person name="Shakirov E."/>
            <person name="Shu S."/>
            <person name="Yoshinaga Y."/>
            <person name="Zane M."/>
            <person name="Rokhsar D."/>
            <person name="Grimwood J."/>
            <person name="Schmutz J."/>
            <person name="Juenger T."/>
        </authorList>
    </citation>
    <scope>NUCLEOTIDE SEQUENCE [LARGE SCALE GENOMIC DNA]</scope>
    <source>
        <strain evidence="1">FIL2</strain>
    </source>
</reference>
<dbReference type="Gramene" id="PVH64823">
    <property type="protein sequence ID" value="PVH64823"/>
    <property type="gene ID" value="PAHAL_2G361900"/>
</dbReference>
<gene>
    <name evidence="1" type="ORF">PAHAL_2G361900</name>
</gene>
<protein>
    <submittedName>
        <fullName evidence="1">Uncharacterized protein</fullName>
    </submittedName>
</protein>
<proteinExistence type="predicted"/>
<dbReference type="EMBL" id="CM008047">
    <property type="protein sequence ID" value="PVH64823.1"/>
    <property type="molecule type" value="Genomic_DNA"/>
</dbReference>
<name>A0A2T8KRK6_9POAL</name>